<sequence>MFGWYFNFSLMANNVGTVVEDTGKEAGWPRSGELVGMANCHKALNASLRWLANETWEYVVDEEPSSVHVKDVEFDIPSFDKYVYQVVGYLHQDGIRSIGIVGPIGVGKTTVMEKLNNQLKDTIMSSKHDIVIWVDYPKRLDAQDKILEMMQDVIIGRMKLIMGNADSKVDIISTVLCDRKIYLAHRSALLSN</sequence>
<dbReference type="Pfam" id="PF00931">
    <property type="entry name" value="NB-ARC"/>
    <property type="match status" value="1"/>
</dbReference>
<organism evidence="2 3">
    <name type="scientific">Rehmannia glutinosa</name>
    <name type="common">Chinese foxglove</name>
    <dbReference type="NCBI Taxonomy" id="99300"/>
    <lineage>
        <taxon>Eukaryota</taxon>
        <taxon>Viridiplantae</taxon>
        <taxon>Streptophyta</taxon>
        <taxon>Embryophyta</taxon>
        <taxon>Tracheophyta</taxon>
        <taxon>Spermatophyta</taxon>
        <taxon>Magnoliopsida</taxon>
        <taxon>eudicotyledons</taxon>
        <taxon>Gunneridae</taxon>
        <taxon>Pentapetalae</taxon>
        <taxon>asterids</taxon>
        <taxon>lamiids</taxon>
        <taxon>Lamiales</taxon>
        <taxon>Orobanchaceae</taxon>
        <taxon>Rehmannieae</taxon>
        <taxon>Rehmannia</taxon>
    </lineage>
</organism>
<evidence type="ECO:0000313" key="2">
    <source>
        <dbReference type="EMBL" id="KAK6140684.1"/>
    </source>
</evidence>
<protein>
    <recommendedName>
        <fullName evidence="1">NB-ARC domain-containing protein</fullName>
    </recommendedName>
</protein>
<dbReference type="CDD" id="cd02019">
    <property type="entry name" value="NK"/>
    <property type="match status" value="1"/>
</dbReference>
<dbReference type="EMBL" id="JABTTQ020000277">
    <property type="protein sequence ID" value="KAK6140684.1"/>
    <property type="molecule type" value="Genomic_DNA"/>
</dbReference>
<dbReference type="InterPro" id="IPR002182">
    <property type="entry name" value="NB-ARC"/>
</dbReference>
<evidence type="ECO:0000259" key="1">
    <source>
        <dbReference type="Pfam" id="PF00931"/>
    </source>
</evidence>
<dbReference type="SUPFAM" id="SSF52540">
    <property type="entry name" value="P-loop containing nucleoside triphosphate hydrolases"/>
    <property type="match status" value="1"/>
</dbReference>
<evidence type="ECO:0000313" key="3">
    <source>
        <dbReference type="Proteomes" id="UP001318860"/>
    </source>
</evidence>
<dbReference type="InterPro" id="IPR027417">
    <property type="entry name" value="P-loop_NTPase"/>
</dbReference>
<feature type="domain" description="NB-ARC" evidence="1">
    <location>
        <begin position="81"/>
        <end position="159"/>
    </location>
</feature>
<reference evidence="2 3" key="1">
    <citation type="journal article" date="2021" name="Comput. Struct. Biotechnol. J.">
        <title>De novo genome assembly of the potent medicinal plant Rehmannia glutinosa using nanopore technology.</title>
        <authorList>
            <person name="Ma L."/>
            <person name="Dong C."/>
            <person name="Song C."/>
            <person name="Wang X."/>
            <person name="Zheng X."/>
            <person name="Niu Y."/>
            <person name="Chen S."/>
            <person name="Feng W."/>
        </authorList>
    </citation>
    <scope>NUCLEOTIDE SEQUENCE [LARGE SCALE GENOMIC DNA]</scope>
    <source>
        <strain evidence="2">DH-2019</strain>
    </source>
</reference>
<gene>
    <name evidence="2" type="ORF">DH2020_025591</name>
</gene>
<dbReference type="Gene3D" id="3.40.50.300">
    <property type="entry name" value="P-loop containing nucleotide triphosphate hydrolases"/>
    <property type="match status" value="1"/>
</dbReference>
<dbReference type="Proteomes" id="UP001318860">
    <property type="component" value="Unassembled WGS sequence"/>
</dbReference>
<accession>A0ABR0W2Y9</accession>
<proteinExistence type="predicted"/>
<keyword evidence="3" id="KW-1185">Reference proteome</keyword>
<comment type="caution">
    <text evidence="2">The sequence shown here is derived from an EMBL/GenBank/DDBJ whole genome shotgun (WGS) entry which is preliminary data.</text>
</comment>
<name>A0ABR0W2Y9_REHGL</name>